<proteinExistence type="predicted"/>
<reference evidence="2 3" key="1">
    <citation type="journal article" date="2017" name="Int. J. Syst. Evol. Microbiol.">
        <title>Mucilaginibacterpsychrotolerans sp. nov., isolated from peatlands.</title>
        <authorList>
            <person name="Deng Y."/>
            <person name="Shen L."/>
            <person name="Xu B."/>
            <person name="Liu Y."/>
            <person name="Gu Z."/>
            <person name="Liu H."/>
            <person name="Zhou Y."/>
        </authorList>
    </citation>
    <scope>NUCLEOTIDE SEQUENCE [LARGE SCALE GENOMIC DNA]</scope>
    <source>
        <strain evidence="2 3">NH7-4</strain>
    </source>
</reference>
<organism evidence="2 3">
    <name type="scientific">Mucilaginibacter psychrotolerans</name>
    <dbReference type="NCBI Taxonomy" id="1524096"/>
    <lineage>
        <taxon>Bacteria</taxon>
        <taxon>Pseudomonadati</taxon>
        <taxon>Bacteroidota</taxon>
        <taxon>Sphingobacteriia</taxon>
        <taxon>Sphingobacteriales</taxon>
        <taxon>Sphingobacteriaceae</taxon>
        <taxon>Mucilaginibacter</taxon>
    </lineage>
</organism>
<keyword evidence="1" id="KW-0472">Membrane</keyword>
<evidence type="ECO:0000313" key="2">
    <source>
        <dbReference type="EMBL" id="TFF37253.1"/>
    </source>
</evidence>
<dbReference type="EMBL" id="SOZE01000011">
    <property type="protein sequence ID" value="TFF37253.1"/>
    <property type="molecule type" value="Genomic_DNA"/>
</dbReference>
<evidence type="ECO:0008006" key="4">
    <source>
        <dbReference type="Google" id="ProtNLM"/>
    </source>
</evidence>
<sequence length="193" mass="21446">MCSSYFSPTQQVSTKVVLLRRPKVYGVMAGCILVLIFRGYLRLLNQKTPGEQTNIIMKSKISLIIFVLAFAAAIGVWYYAFKYSVTNHRDVANENAIIVSASQIVKDFQTNETKANKTYLNKVIQLKGEVLKKDQDQAGNYTLTLKSDDPFSSVFCTLKKGVKLSNKDSTITIKGVCEGFLSDVVLNDGVIVK</sequence>
<accession>A0A4Y8SDS0</accession>
<keyword evidence="3" id="KW-1185">Reference proteome</keyword>
<dbReference type="Proteomes" id="UP000297540">
    <property type="component" value="Unassembled WGS sequence"/>
</dbReference>
<gene>
    <name evidence="2" type="ORF">E2R66_12510</name>
</gene>
<evidence type="ECO:0000313" key="3">
    <source>
        <dbReference type="Proteomes" id="UP000297540"/>
    </source>
</evidence>
<feature type="transmembrane region" description="Helical" evidence="1">
    <location>
        <begin position="24"/>
        <end position="41"/>
    </location>
</feature>
<evidence type="ECO:0000256" key="1">
    <source>
        <dbReference type="SAM" id="Phobius"/>
    </source>
</evidence>
<keyword evidence="1" id="KW-1133">Transmembrane helix</keyword>
<feature type="transmembrane region" description="Helical" evidence="1">
    <location>
        <begin position="61"/>
        <end position="80"/>
    </location>
</feature>
<dbReference type="AlphaFoldDB" id="A0A4Y8SDS0"/>
<dbReference type="Pfam" id="PF12869">
    <property type="entry name" value="tRNA_anti-like"/>
    <property type="match status" value="1"/>
</dbReference>
<comment type="caution">
    <text evidence="2">The sequence shown here is derived from an EMBL/GenBank/DDBJ whole genome shotgun (WGS) entry which is preliminary data.</text>
</comment>
<name>A0A4Y8SDS0_9SPHI</name>
<dbReference type="InterPro" id="IPR024422">
    <property type="entry name" value="Protein_unknown_function_OB"/>
</dbReference>
<protein>
    <recommendedName>
        <fullName evidence="4">tRNA_anti-like</fullName>
    </recommendedName>
</protein>
<keyword evidence="1" id="KW-0812">Transmembrane</keyword>